<gene>
    <name evidence="2" type="ORF">TNCV_1822611</name>
</gene>
<protein>
    <recommendedName>
        <fullName evidence="4">Transmembrane protein</fullName>
    </recommendedName>
</protein>
<feature type="transmembrane region" description="Helical" evidence="1">
    <location>
        <begin position="58"/>
        <end position="74"/>
    </location>
</feature>
<keyword evidence="1" id="KW-1133">Transmembrane helix</keyword>
<reference evidence="2" key="1">
    <citation type="submission" date="2020-08" db="EMBL/GenBank/DDBJ databases">
        <title>Multicomponent nature underlies the extraordinary mechanical properties of spider dragline silk.</title>
        <authorList>
            <person name="Kono N."/>
            <person name="Nakamura H."/>
            <person name="Mori M."/>
            <person name="Yoshida Y."/>
            <person name="Ohtoshi R."/>
            <person name="Malay A.D."/>
            <person name="Moran D.A.P."/>
            <person name="Tomita M."/>
            <person name="Numata K."/>
            <person name="Arakawa K."/>
        </authorList>
    </citation>
    <scope>NUCLEOTIDE SEQUENCE</scope>
</reference>
<accession>A0A8X6S880</accession>
<evidence type="ECO:0000256" key="1">
    <source>
        <dbReference type="SAM" id="Phobius"/>
    </source>
</evidence>
<dbReference type="Proteomes" id="UP000887159">
    <property type="component" value="Unassembled WGS sequence"/>
</dbReference>
<keyword evidence="1" id="KW-0472">Membrane</keyword>
<keyword evidence="1" id="KW-0812">Transmembrane</keyword>
<dbReference type="AlphaFoldDB" id="A0A8X6S880"/>
<evidence type="ECO:0000313" key="2">
    <source>
        <dbReference type="EMBL" id="GFY07501.1"/>
    </source>
</evidence>
<organism evidence="2 3">
    <name type="scientific">Trichonephila clavipes</name>
    <name type="common">Golden silk orbweaver</name>
    <name type="synonym">Nephila clavipes</name>
    <dbReference type="NCBI Taxonomy" id="2585209"/>
    <lineage>
        <taxon>Eukaryota</taxon>
        <taxon>Metazoa</taxon>
        <taxon>Ecdysozoa</taxon>
        <taxon>Arthropoda</taxon>
        <taxon>Chelicerata</taxon>
        <taxon>Arachnida</taxon>
        <taxon>Araneae</taxon>
        <taxon>Araneomorphae</taxon>
        <taxon>Entelegynae</taxon>
        <taxon>Araneoidea</taxon>
        <taxon>Nephilidae</taxon>
        <taxon>Trichonephila</taxon>
    </lineage>
</organism>
<dbReference type="EMBL" id="BMAU01021274">
    <property type="protein sequence ID" value="GFY07501.1"/>
    <property type="molecule type" value="Genomic_DNA"/>
</dbReference>
<evidence type="ECO:0008006" key="4">
    <source>
        <dbReference type="Google" id="ProtNLM"/>
    </source>
</evidence>
<sequence length="109" mass="11960">MQSTDCNGTNLTVIWLWTREKMFLGGTNLALQSGSLMSAFALGGSPVSNCLNFDGGNIILWGSLLWFVLGLLVGKVRNMKFKMYGVIPGNDSSKLHGYISERVSVPHRH</sequence>
<keyword evidence="3" id="KW-1185">Reference proteome</keyword>
<name>A0A8X6S880_TRICX</name>
<proteinExistence type="predicted"/>
<comment type="caution">
    <text evidence="2">The sequence shown here is derived from an EMBL/GenBank/DDBJ whole genome shotgun (WGS) entry which is preliminary data.</text>
</comment>
<evidence type="ECO:0000313" key="3">
    <source>
        <dbReference type="Proteomes" id="UP000887159"/>
    </source>
</evidence>